<keyword evidence="1 4" id="KW-0378">Hydrolase</keyword>
<dbReference type="Gene3D" id="3.90.245.10">
    <property type="entry name" value="Ribonucleoside hydrolase-like"/>
    <property type="match status" value="1"/>
</dbReference>
<evidence type="ECO:0000256" key="1">
    <source>
        <dbReference type="ARBA" id="ARBA00022801"/>
    </source>
</evidence>
<dbReference type="GO" id="GO:0006152">
    <property type="term" value="P:purine nucleoside catabolic process"/>
    <property type="evidence" value="ECO:0007669"/>
    <property type="project" value="TreeGrafter"/>
</dbReference>
<sequence>MAEIWIDTDAGFDDLLAIQMVARAAGVSVAGLSLVAGNAELGQVIDNARAMAATLGWQFPVFAGAEKPLAQTLDPPADILGPRGLKTAGLWFDDARAGLAPEPAVDALADWLAARDKPAAILALGPLTNLALLVSRRPDLRGRISELVIMGGSTDRGNATAAAEFNIHADPEAASRVFAAGVKLKMIGLNVCRQVELVPSDIQALADLGTARGRLVADLLAGYLSIRDPECRQPMALYDPVAAAALLNPDCLRWEAAHVAVELDGALTRGMTVCEFRVPQKAAANALVGMAADANAIRQLVFAALGVNVETLSPGRP</sequence>
<name>A0A3B0TXU7_9ZZZZ</name>
<dbReference type="EC" id="3.2.2.1" evidence="4"/>
<keyword evidence="2 4" id="KW-0326">Glycosidase</keyword>
<dbReference type="EMBL" id="UOEM01000061">
    <property type="protein sequence ID" value="VAW13374.1"/>
    <property type="molecule type" value="Genomic_DNA"/>
</dbReference>
<evidence type="ECO:0000256" key="2">
    <source>
        <dbReference type="ARBA" id="ARBA00023295"/>
    </source>
</evidence>
<proteinExistence type="predicted"/>
<dbReference type="Pfam" id="PF01156">
    <property type="entry name" value="IU_nuc_hydro"/>
    <property type="match status" value="1"/>
</dbReference>
<reference evidence="4" key="1">
    <citation type="submission" date="2018-06" db="EMBL/GenBank/DDBJ databases">
        <authorList>
            <person name="Zhirakovskaya E."/>
        </authorList>
    </citation>
    <scope>NUCLEOTIDE SEQUENCE</scope>
</reference>
<dbReference type="PANTHER" id="PTHR12304">
    <property type="entry name" value="INOSINE-URIDINE PREFERRING NUCLEOSIDE HYDROLASE"/>
    <property type="match status" value="1"/>
</dbReference>
<dbReference type="SUPFAM" id="SSF53590">
    <property type="entry name" value="Nucleoside hydrolase"/>
    <property type="match status" value="1"/>
</dbReference>
<dbReference type="PANTHER" id="PTHR12304:SF4">
    <property type="entry name" value="URIDINE NUCLEOSIDASE"/>
    <property type="match status" value="1"/>
</dbReference>
<dbReference type="InterPro" id="IPR036452">
    <property type="entry name" value="Ribo_hydro-like"/>
</dbReference>
<feature type="domain" description="Inosine/uridine-preferring nucleoside hydrolase" evidence="3">
    <location>
        <begin position="4"/>
        <end position="297"/>
    </location>
</feature>
<dbReference type="InterPro" id="IPR001910">
    <property type="entry name" value="Inosine/uridine_hydrolase_dom"/>
</dbReference>
<dbReference type="AlphaFoldDB" id="A0A3B0TXU7"/>
<dbReference type="GO" id="GO:0008477">
    <property type="term" value="F:purine nucleosidase activity"/>
    <property type="evidence" value="ECO:0007669"/>
    <property type="project" value="UniProtKB-EC"/>
</dbReference>
<evidence type="ECO:0000259" key="3">
    <source>
        <dbReference type="Pfam" id="PF01156"/>
    </source>
</evidence>
<accession>A0A3B0TXU7</accession>
<protein>
    <submittedName>
        <fullName evidence="4">Inosine-uridine preferring nucleoside hydrolase</fullName>
        <ecNumber evidence="4">3.2.2.1</ecNumber>
    </submittedName>
</protein>
<dbReference type="InterPro" id="IPR023186">
    <property type="entry name" value="IUNH"/>
</dbReference>
<gene>
    <name evidence="4" type="ORF">MNBD_ALPHA09-2104</name>
</gene>
<dbReference type="GO" id="GO:0005829">
    <property type="term" value="C:cytosol"/>
    <property type="evidence" value="ECO:0007669"/>
    <property type="project" value="TreeGrafter"/>
</dbReference>
<evidence type="ECO:0000313" key="4">
    <source>
        <dbReference type="EMBL" id="VAW13374.1"/>
    </source>
</evidence>
<organism evidence="4">
    <name type="scientific">hydrothermal vent metagenome</name>
    <dbReference type="NCBI Taxonomy" id="652676"/>
    <lineage>
        <taxon>unclassified sequences</taxon>
        <taxon>metagenomes</taxon>
        <taxon>ecological metagenomes</taxon>
    </lineage>
</organism>